<dbReference type="Pfam" id="PF07728">
    <property type="entry name" value="AAA_5"/>
    <property type="match status" value="1"/>
</dbReference>
<dbReference type="GO" id="GO:0016887">
    <property type="term" value="F:ATP hydrolysis activity"/>
    <property type="evidence" value="ECO:0007669"/>
    <property type="project" value="InterPro"/>
</dbReference>
<reference evidence="2" key="1">
    <citation type="submission" date="2018-05" db="EMBL/GenBank/DDBJ databases">
        <authorList>
            <person name="Lanie J.A."/>
            <person name="Ng W.-L."/>
            <person name="Kazmierczak K.M."/>
            <person name="Andrzejewski T.M."/>
            <person name="Davidsen T.M."/>
            <person name="Wayne K.J."/>
            <person name="Tettelin H."/>
            <person name="Glass J.I."/>
            <person name="Rusch D."/>
            <person name="Podicherti R."/>
            <person name="Tsui H.-C.T."/>
            <person name="Winkler M.E."/>
        </authorList>
    </citation>
    <scope>NUCLEOTIDE SEQUENCE</scope>
</reference>
<feature type="non-terminal residue" evidence="2">
    <location>
        <position position="241"/>
    </location>
</feature>
<dbReference type="AlphaFoldDB" id="A0A382GRS2"/>
<dbReference type="PANTHER" id="PTHR42759:SF1">
    <property type="entry name" value="MAGNESIUM-CHELATASE SUBUNIT CHLD"/>
    <property type="match status" value="1"/>
</dbReference>
<organism evidence="2">
    <name type="scientific">marine metagenome</name>
    <dbReference type="NCBI Taxonomy" id="408172"/>
    <lineage>
        <taxon>unclassified sequences</taxon>
        <taxon>metagenomes</taxon>
        <taxon>ecological metagenomes</taxon>
    </lineage>
</organism>
<feature type="domain" description="AAA+ ATPase" evidence="1">
    <location>
        <begin position="53"/>
        <end position="204"/>
    </location>
</feature>
<name>A0A382GRS2_9ZZZZ</name>
<proteinExistence type="predicted"/>
<protein>
    <recommendedName>
        <fullName evidence="1">AAA+ ATPase domain-containing protein</fullName>
    </recommendedName>
</protein>
<sequence>MHVQEKLQYSKQQMVPSLFEDIDYEQYKPFRWTTYIQLDEELDEILLLAQSMKTANLLIEADKGVGKTTLAYEVANRLDCHIVGYSCSSGTREGDLRGRVMNLNGLFQPGILVQAVEIANKKGVCILHLDEINALEPELQKLLNPLLDDRRHITANGKQFKLNDDAKLIVIATMNPSTYAGTSPLNEDLRSRFVGQVWEYPKPSHLKEVIDWTDIPKAKVQKPILQLAQDSSNYRAKGDVE</sequence>
<dbReference type="InterPro" id="IPR050764">
    <property type="entry name" value="CbbQ/NirQ/NorQ/GpvN"/>
</dbReference>
<accession>A0A382GRS2</accession>
<dbReference type="SMART" id="SM00382">
    <property type="entry name" value="AAA"/>
    <property type="match status" value="1"/>
</dbReference>
<dbReference type="GO" id="GO:0005524">
    <property type="term" value="F:ATP binding"/>
    <property type="evidence" value="ECO:0007669"/>
    <property type="project" value="InterPro"/>
</dbReference>
<dbReference type="InterPro" id="IPR003593">
    <property type="entry name" value="AAA+_ATPase"/>
</dbReference>
<dbReference type="EMBL" id="UINC01056624">
    <property type="protein sequence ID" value="SVB76871.1"/>
    <property type="molecule type" value="Genomic_DNA"/>
</dbReference>
<gene>
    <name evidence="2" type="ORF">METZ01_LOCUS229725</name>
</gene>
<evidence type="ECO:0000313" key="2">
    <source>
        <dbReference type="EMBL" id="SVB76871.1"/>
    </source>
</evidence>
<evidence type="ECO:0000259" key="1">
    <source>
        <dbReference type="SMART" id="SM00382"/>
    </source>
</evidence>
<dbReference type="InterPro" id="IPR027417">
    <property type="entry name" value="P-loop_NTPase"/>
</dbReference>
<dbReference type="InterPro" id="IPR011704">
    <property type="entry name" value="ATPase_dyneun-rel_AAA"/>
</dbReference>
<dbReference type="SUPFAM" id="SSF52540">
    <property type="entry name" value="P-loop containing nucleoside triphosphate hydrolases"/>
    <property type="match status" value="1"/>
</dbReference>
<dbReference type="Gene3D" id="3.40.50.300">
    <property type="entry name" value="P-loop containing nucleotide triphosphate hydrolases"/>
    <property type="match status" value="1"/>
</dbReference>
<dbReference type="CDD" id="cd00009">
    <property type="entry name" value="AAA"/>
    <property type="match status" value="1"/>
</dbReference>
<dbReference type="PANTHER" id="PTHR42759">
    <property type="entry name" value="MOXR FAMILY PROTEIN"/>
    <property type="match status" value="1"/>
</dbReference>